<gene>
    <name evidence="2" type="ORF">EYF80_020742</name>
</gene>
<comment type="caution">
    <text evidence="2">The sequence shown here is derived from an EMBL/GenBank/DDBJ whole genome shotgun (WGS) entry which is preliminary data.</text>
</comment>
<evidence type="ECO:0000256" key="1">
    <source>
        <dbReference type="SAM" id="MobiDB-lite"/>
    </source>
</evidence>
<name>A0A4Z2HTA8_9TELE</name>
<protein>
    <submittedName>
        <fullName evidence="2">Uncharacterized protein</fullName>
    </submittedName>
</protein>
<accession>A0A4Z2HTA8</accession>
<organism evidence="2 3">
    <name type="scientific">Liparis tanakae</name>
    <name type="common">Tanaka's snailfish</name>
    <dbReference type="NCBI Taxonomy" id="230148"/>
    <lineage>
        <taxon>Eukaryota</taxon>
        <taxon>Metazoa</taxon>
        <taxon>Chordata</taxon>
        <taxon>Craniata</taxon>
        <taxon>Vertebrata</taxon>
        <taxon>Euteleostomi</taxon>
        <taxon>Actinopterygii</taxon>
        <taxon>Neopterygii</taxon>
        <taxon>Teleostei</taxon>
        <taxon>Neoteleostei</taxon>
        <taxon>Acanthomorphata</taxon>
        <taxon>Eupercaria</taxon>
        <taxon>Perciformes</taxon>
        <taxon>Cottioidei</taxon>
        <taxon>Cottales</taxon>
        <taxon>Liparidae</taxon>
        <taxon>Liparis</taxon>
    </lineage>
</organism>
<sequence length="139" mass="15593">MVKLNDKVQGYGKKSTTVQPQPQGGHWNRGGTMWYRFIGTLTESNCGRPPLTIRIPIISSFSHHRGGKRAVYFSWAFWTKAHGLVPSWCLALTAVDPRQWEEAFTDTQAVNDSVGEAAARYRRARRLEASPTLPHSSHG</sequence>
<evidence type="ECO:0000313" key="3">
    <source>
        <dbReference type="Proteomes" id="UP000314294"/>
    </source>
</evidence>
<dbReference type="Proteomes" id="UP000314294">
    <property type="component" value="Unassembled WGS sequence"/>
</dbReference>
<dbReference type="AlphaFoldDB" id="A0A4Z2HTA8"/>
<reference evidence="2 3" key="1">
    <citation type="submission" date="2019-03" db="EMBL/GenBank/DDBJ databases">
        <title>First draft genome of Liparis tanakae, snailfish: a comprehensive survey of snailfish specific genes.</title>
        <authorList>
            <person name="Kim W."/>
            <person name="Song I."/>
            <person name="Jeong J.-H."/>
            <person name="Kim D."/>
            <person name="Kim S."/>
            <person name="Ryu S."/>
            <person name="Song J.Y."/>
            <person name="Lee S.K."/>
        </authorList>
    </citation>
    <scope>NUCLEOTIDE SEQUENCE [LARGE SCALE GENOMIC DNA]</scope>
    <source>
        <tissue evidence="2">Muscle</tissue>
    </source>
</reference>
<proteinExistence type="predicted"/>
<evidence type="ECO:0000313" key="2">
    <source>
        <dbReference type="EMBL" id="TNN69039.1"/>
    </source>
</evidence>
<feature type="region of interest" description="Disordered" evidence="1">
    <location>
        <begin position="1"/>
        <end position="25"/>
    </location>
</feature>
<keyword evidence="3" id="KW-1185">Reference proteome</keyword>
<dbReference type="EMBL" id="SRLO01000181">
    <property type="protein sequence ID" value="TNN69039.1"/>
    <property type="molecule type" value="Genomic_DNA"/>
</dbReference>